<name>A0ABM0PL58_PRUMU</name>
<protein>
    <submittedName>
        <fullName evidence="4">Uncharacterized protein LOC103339651</fullName>
    </submittedName>
</protein>
<evidence type="ECO:0000259" key="2">
    <source>
        <dbReference type="Pfam" id="PF10551"/>
    </source>
</evidence>
<accession>A0ABM0PL58</accession>
<dbReference type="RefSeq" id="XP_008241206.1">
    <property type="nucleotide sequence ID" value="XM_008242984.1"/>
</dbReference>
<reference evidence="3" key="1">
    <citation type="journal article" date="2012" name="Nat. Commun.">
        <title>The genome of Prunus mume.</title>
        <authorList>
            <person name="Zhang Q."/>
            <person name="Chen W."/>
            <person name="Sun L."/>
            <person name="Zhao F."/>
            <person name="Huang B."/>
            <person name="Yang W."/>
            <person name="Tao Y."/>
            <person name="Wang J."/>
            <person name="Yuan Z."/>
            <person name="Fan G."/>
            <person name="Xing Z."/>
            <person name="Han C."/>
            <person name="Pan H."/>
            <person name="Zhong X."/>
            <person name="Shi W."/>
            <person name="Liang X."/>
            <person name="Du D."/>
            <person name="Sun F."/>
            <person name="Xu Z."/>
            <person name="Hao R."/>
            <person name="Lv T."/>
            <person name="Lv Y."/>
            <person name="Zheng Z."/>
            <person name="Sun M."/>
            <person name="Luo L."/>
            <person name="Cai M."/>
            <person name="Gao Y."/>
            <person name="Wang J."/>
            <person name="Yin Y."/>
            <person name="Xu X."/>
            <person name="Cheng T."/>
            <person name="Wang J."/>
        </authorList>
    </citation>
    <scope>NUCLEOTIDE SEQUENCE [LARGE SCALE GENOMIC DNA]</scope>
</reference>
<dbReference type="Pfam" id="PF10551">
    <property type="entry name" value="MULE"/>
    <property type="match status" value="1"/>
</dbReference>
<dbReference type="Proteomes" id="UP000694861">
    <property type="component" value="Linkage group LG8"/>
</dbReference>
<dbReference type="InterPro" id="IPR018289">
    <property type="entry name" value="MULE_transposase_dom"/>
</dbReference>
<evidence type="ECO:0000313" key="3">
    <source>
        <dbReference type="Proteomes" id="UP000694861"/>
    </source>
</evidence>
<dbReference type="GeneID" id="103339651"/>
<evidence type="ECO:0000259" key="1">
    <source>
        <dbReference type="Pfam" id="PF03108"/>
    </source>
</evidence>
<dbReference type="InterPro" id="IPR004332">
    <property type="entry name" value="Transposase_MuDR"/>
</dbReference>
<proteinExistence type="predicted"/>
<dbReference type="PANTHER" id="PTHR31973">
    <property type="entry name" value="POLYPROTEIN, PUTATIVE-RELATED"/>
    <property type="match status" value="1"/>
</dbReference>
<dbReference type="PANTHER" id="PTHR31973:SF199">
    <property type="entry name" value="SWIM-TYPE DOMAIN-CONTAINING PROTEIN"/>
    <property type="match status" value="1"/>
</dbReference>
<reference evidence="4" key="2">
    <citation type="submission" date="2025-08" db="UniProtKB">
        <authorList>
            <consortium name="RefSeq"/>
        </authorList>
    </citation>
    <scope>IDENTIFICATION</scope>
</reference>
<keyword evidence="3" id="KW-1185">Reference proteome</keyword>
<feature type="domain" description="Transposase MuDR plant" evidence="1">
    <location>
        <begin position="95"/>
        <end position="161"/>
    </location>
</feature>
<sequence>MIVKTVKTLNFMIVLMTKVKMNNACWRMMNVDHNAPDMDPAADEREKSDDMAISDVNNLDSSSCDEVELPLRKRKRKLPTFEDIRPKTYLNKPIFKLGLRFPSVYVFSKAVRNYSVFNIRKIKLFKNDKDKVRAVCNGIKNGKCPLFIYASAVNGSSMVQIKSYEDEHTCGTIERNVHANSSWLAERYATQLSIIINWDFETLWDYVEELKKTNVGTTVKIKSNLEGDKSRFERIYICLAATKKGFIDGLRPVVGLDDCHIKRQHPGQLLSAVGVDPNNGMYPIAYVVAKAENYATWTWFLELLAVDLGIENSNGYVFITDRQKSLIDTVGDMFPNSEHRHCPKHLHANFIPAGHRGLVLKQHMEAAARNTTIPWFQAEMKKLQDLLGPTFEWLSRLDPIQWCRSHFRTHSKCDIPLNNMCGAFNKSIFDARDKPIITLLQRIRYYIMLLIATRKEAMEKWAHDVGPRVFATLEKLKKQSTWCIPRLAGESKYEVKCFGGTQGVVDLRNISCSCRQ</sequence>
<gene>
    <name evidence="4" type="primary">LOC103339651</name>
</gene>
<evidence type="ECO:0000313" key="4">
    <source>
        <dbReference type="RefSeq" id="XP_008241206.1"/>
    </source>
</evidence>
<feature type="domain" description="MULE transposase" evidence="2">
    <location>
        <begin position="253"/>
        <end position="349"/>
    </location>
</feature>
<organism evidence="3 4">
    <name type="scientific">Prunus mume</name>
    <name type="common">Japanese apricot</name>
    <name type="synonym">Armeniaca mume</name>
    <dbReference type="NCBI Taxonomy" id="102107"/>
    <lineage>
        <taxon>Eukaryota</taxon>
        <taxon>Viridiplantae</taxon>
        <taxon>Streptophyta</taxon>
        <taxon>Embryophyta</taxon>
        <taxon>Tracheophyta</taxon>
        <taxon>Spermatophyta</taxon>
        <taxon>Magnoliopsida</taxon>
        <taxon>eudicotyledons</taxon>
        <taxon>Gunneridae</taxon>
        <taxon>Pentapetalae</taxon>
        <taxon>rosids</taxon>
        <taxon>fabids</taxon>
        <taxon>Rosales</taxon>
        <taxon>Rosaceae</taxon>
        <taxon>Amygdaloideae</taxon>
        <taxon>Amygdaleae</taxon>
        <taxon>Prunus</taxon>
    </lineage>
</organism>
<dbReference type="Pfam" id="PF03108">
    <property type="entry name" value="DBD_Tnp_Mut"/>
    <property type="match status" value="1"/>
</dbReference>